<protein>
    <submittedName>
        <fullName evidence="1">Uncharacterized protein</fullName>
    </submittedName>
</protein>
<sequence length="300" mass="34223">MIFIIKLEDYLHEYVLEAYTLKHIKHLILDKYGENIIIGKVHGIENVITFRETAKTILHKFYQQAKDDNFGKTPVITFDQPLYWKTQMIINSEPSDSPLRCLVVLIGGFHTRMSYPRCIGALIEYAALLEILQIAYPENTVRHILSGKAVSRAICAHNMVGFALNIILLMEIYGIQIHEARQEGKLGYLNEVKIIFNDLLNDTCSLKDRTGDWTMHLKSIRENTPYLAAAGHNHYTKATYIYLQQMTGLGIEHPDIHHEFHEGKFVVRRSDRFCAGLSSDLVIEQSLMRSLKGVGGLAHA</sequence>
<proteinExistence type="predicted"/>
<gene>
    <name evidence="1" type="ORF">PR048_024055</name>
</gene>
<dbReference type="Proteomes" id="UP001159363">
    <property type="component" value="Chromosome 8"/>
</dbReference>
<comment type="caution">
    <text evidence="1">The sequence shown here is derived from an EMBL/GenBank/DDBJ whole genome shotgun (WGS) entry which is preliminary data.</text>
</comment>
<accession>A0ABQ9GVU3</accession>
<organism evidence="1 2">
    <name type="scientific">Dryococelus australis</name>
    <dbReference type="NCBI Taxonomy" id="614101"/>
    <lineage>
        <taxon>Eukaryota</taxon>
        <taxon>Metazoa</taxon>
        <taxon>Ecdysozoa</taxon>
        <taxon>Arthropoda</taxon>
        <taxon>Hexapoda</taxon>
        <taxon>Insecta</taxon>
        <taxon>Pterygota</taxon>
        <taxon>Neoptera</taxon>
        <taxon>Polyneoptera</taxon>
        <taxon>Phasmatodea</taxon>
        <taxon>Verophasmatodea</taxon>
        <taxon>Anareolatae</taxon>
        <taxon>Phasmatidae</taxon>
        <taxon>Eurycanthinae</taxon>
        <taxon>Dryococelus</taxon>
    </lineage>
</organism>
<evidence type="ECO:0000313" key="2">
    <source>
        <dbReference type="Proteomes" id="UP001159363"/>
    </source>
</evidence>
<evidence type="ECO:0000313" key="1">
    <source>
        <dbReference type="EMBL" id="KAJ8876146.1"/>
    </source>
</evidence>
<dbReference type="PANTHER" id="PTHR47018:SF1">
    <property type="entry name" value="TESMIN_TSO1-LIKE CXC DOMAIN-CONTAINING PROTEIN"/>
    <property type="match status" value="1"/>
</dbReference>
<dbReference type="EMBL" id="JARBHB010000009">
    <property type="protein sequence ID" value="KAJ8876146.1"/>
    <property type="molecule type" value="Genomic_DNA"/>
</dbReference>
<keyword evidence="2" id="KW-1185">Reference proteome</keyword>
<name>A0ABQ9GVU3_9NEOP</name>
<reference evidence="1 2" key="1">
    <citation type="submission" date="2023-02" db="EMBL/GenBank/DDBJ databases">
        <title>LHISI_Scaffold_Assembly.</title>
        <authorList>
            <person name="Stuart O.P."/>
            <person name="Cleave R."/>
            <person name="Magrath M.J.L."/>
            <person name="Mikheyev A.S."/>
        </authorList>
    </citation>
    <scope>NUCLEOTIDE SEQUENCE [LARGE SCALE GENOMIC DNA]</scope>
    <source>
        <strain evidence="1">Daus_M_001</strain>
        <tissue evidence="1">Leg muscle</tissue>
    </source>
</reference>
<dbReference type="PANTHER" id="PTHR47018">
    <property type="entry name" value="CXC DOMAIN-CONTAINING PROTEIN-RELATED"/>
    <property type="match status" value="1"/>
</dbReference>